<dbReference type="RefSeq" id="WP_206559459.1">
    <property type="nucleotide sequence ID" value="NZ_JAFKCZ010000004.1"/>
</dbReference>
<reference evidence="2" key="1">
    <citation type="submission" date="2021-02" db="EMBL/GenBank/DDBJ databases">
        <title>PHA producing bacteria isolated from coastal sediment in Guangdong, Shenzhen.</title>
        <authorList>
            <person name="Zheng W."/>
            <person name="Yu S."/>
            <person name="Huang Y."/>
        </authorList>
    </citation>
    <scope>NUCLEOTIDE SEQUENCE</scope>
    <source>
        <strain evidence="2">TN14-10</strain>
    </source>
</reference>
<gene>
    <name evidence="2" type="ORF">JYP50_05385</name>
</gene>
<accession>A0A939DDD2</accession>
<dbReference type="InterPro" id="IPR037175">
    <property type="entry name" value="KFase_sf"/>
</dbReference>
<dbReference type="GO" id="GO:0019441">
    <property type="term" value="P:L-tryptophan catabolic process to kynurenine"/>
    <property type="evidence" value="ECO:0007669"/>
    <property type="project" value="InterPro"/>
</dbReference>
<dbReference type="Proteomes" id="UP000664303">
    <property type="component" value="Unassembled WGS sequence"/>
</dbReference>
<proteinExistence type="predicted"/>
<dbReference type="AlphaFoldDB" id="A0A939DDD2"/>
<name>A0A939DDD2_9GAMM</name>
<keyword evidence="3" id="KW-1185">Reference proteome</keyword>
<evidence type="ECO:0000313" key="2">
    <source>
        <dbReference type="EMBL" id="MBN7796009.1"/>
    </source>
</evidence>
<feature type="chain" id="PRO_5037897573" evidence="1">
    <location>
        <begin position="24"/>
        <end position="262"/>
    </location>
</feature>
<evidence type="ECO:0000256" key="1">
    <source>
        <dbReference type="SAM" id="SignalP"/>
    </source>
</evidence>
<dbReference type="PANTHER" id="PTHR31118:SF12">
    <property type="entry name" value="CYCLASE-LIKE PROTEIN 2"/>
    <property type="match status" value="1"/>
</dbReference>
<evidence type="ECO:0000313" key="3">
    <source>
        <dbReference type="Proteomes" id="UP000664303"/>
    </source>
</evidence>
<dbReference type="InterPro" id="IPR007325">
    <property type="entry name" value="KFase/CYL"/>
</dbReference>
<protein>
    <submittedName>
        <fullName evidence="2">Cyclase family protein</fullName>
    </submittedName>
</protein>
<dbReference type="Pfam" id="PF04199">
    <property type="entry name" value="Cyclase"/>
    <property type="match status" value="1"/>
</dbReference>
<organism evidence="2 3">
    <name type="scientific">Parahaliea mediterranea</name>
    <dbReference type="NCBI Taxonomy" id="651086"/>
    <lineage>
        <taxon>Bacteria</taxon>
        <taxon>Pseudomonadati</taxon>
        <taxon>Pseudomonadota</taxon>
        <taxon>Gammaproteobacteria</taxon>
        <taxon>Cellvibrionales</taxon>
        <taxon>Halieaceae</taxon>
        <taxon>Parahaliea</taxon>
    </lineage>
</organism>
<dbReference type="EMBL" id="JAFKCZ010000004">
    <property type="protein sequence ID" value="MBN7796009.1"/>
    <property type="molecule type" value="Genomic_DNA"/>
</dbReference>
<dbReference type="GO" id="GO:0004061">
    <property type="term" value="F:arylformamidase activity"/>
    <property type="evidence" value="ECO:0007669"/>
    <property type="project" value="InterPro"/>
</dbReference>
<feature type="signal peptide" evidence="1">
    <location>
        <begin position="1"/>
        <end position="23"/>
    </location>
</feature>
<dbReference type="Gene3D" id="3.50.30.50">
    <property type="entry name" value="Putative cyclase"/>
    <property type="match status" value="1"/>
</dbReference>
<comment type="caution">
    <text evidence="2">The sequence shown here is derived from an EMBL/GenBank/DDBJ whole genome shotgun (WGS) entry which is preliminary data.</text>
</comment>
<dbReference type="PANTHER" id="PTHR31118">
    <property type="entry name" value="CYCLASE-LIKE PROTEIN 2"/>
    <property type="match status" value="1"/>
</dbReference>
<sequence length="262" mass="28031">MRRVLIILPALWAAILSTTTARAGDTWVDLTHTLSAEAVFWPTAAPYARTTVFEGQTEGGYYYSAYSFSTAEHGGTHIDAPVHFAEGRRSVDEIPLEQLIGNAVVIDVGAAVAKDRDYRVGVNDFEAWEARHGTIPEGSIVLLRTGFDQYWPDAAKYLGTALRGEAGAAALSFPGLSEAGADWLVTERRVKAVGIDTASIDYGKSRDFRTHVRLMEDNVPAFENVANLGELPATGAFVVALPAKLAGGSGGPLRIVARIGTP</sequence>
<keyword evidence="1" id="KW-0732">Signal</keyword>
<dbReference type="SUPFAM" id="SSF102198">
    <property type="entry name" value="Putative cyclase"/>
    <property type="match status" value="1"/>
</dbReference>